<dbReference type="SUPFAM" id="SSF117074">
    <property type="entry name" value="Hypothetical protein PA1324"/>
    <property type="match status" value="1"/>
</dbReference>
<dbReference type="NCBIfam" id="TIGR01451">
    <property type="entry name" value="B_ant_repeat"/>
    <property type="match status" value="1"/>
</dbReference>
<dbReference type="GO" id="GO:0005576">
    <property type="term" value="C:extracellular region"/>
    <property type="evidence" value="ECO:0007669"/>
    <property type="project" value="UniProtKB-SubCell"/>
</dbReference>
<dbReference type="PANTHER" id="PTHR23303">
    <property type="entry name" value="CARBOXYPEPTIDASE REGULATORY REGION-CONTAINING"/>
    <property type="match status" value="1"/>
</dbReference>
<keyword evidence="5" id="KW-0812">Transmembrane</keyword>
<dbReference type="InterPro" id="IPR013783">
    <property type="entry name" value="Ig-like_fold"/>
</dbReference>
<gene>
    <name evidence="7" type="ORF">FA014_15965</name>
</gene>
<dbReference type="RefSeq" id="WP_154730639.1">
    <property type="nucleotide sequence ID" value="NZ_SZYE01000173.1"/>
</dbReference>
<organism evidence="7 8">
    <name type="scientific">Cellulomonas hominis</name>
    <dbReference type="NCBI Taxonomy" id="156981"/>
    <lineage>
        <taxon>Bacteria</taxon>
        <taxon>Bacillati</taxon>
        <taxon>Actinomycetota</taxon>
        <taxon>Actinomycetes</taxon>
        <taxon>Micrococcales</taxon>
        <taxon>Cellulomonadaceae</taxon>
        <taxon>Cellulomonas</taxon>
    </lineage>
</organism>
<evidence type="ECO:0000313" key="7">
    <source>
        <dbReference type="EMBL" id="TKR22525.1"/>
    </source>
</evidence>
<dbReference type="Gene3D" id="2.60.40.10">
    <property type="entry name" value="Immunoglobulins"/>
    <property type="match status" value="1"/>
</dbReference>
<evidence type="ECO:0000256" key="1">
    <source>
        <dbReference type="ARBA" id="ARBA00004613"/>
    </source>
</evidence>
<evidence type="ECO:0000259" key="6">
    <source>
        <dbReference type="Pfam" id="PF17210"/>
    </source>
</evidence>
<feature type="domain" description="SD-repeat containing protein B" evidence="6">
    <location>
        <begin position="1528"/>
        <end position="1630"/>
    </location>
</feature>
<proteinExistence type="predicted"/>
<dbReference type="InterPro" id="IPR047589">
    <property type="entry name" value="DUF11_rpt"/>
</dbReference>
<name>A0A7Z8JX80_9CELL</name>
<feature type="compositionally biased region" description="Low complexity" evidence="4">
    <location>
        <begin position="1677"/>
        <end position="1691"/>
    </location>
</feature>
<evidence type="ECO:0000256" key="3">
    <source>
        <dbReference type="ARBA" id="ARBA00022729"/>
    </source>
</evidence>
<comment type="caution">
    <text evidence="7">The sequence shown here is derived from an EMBL/GenBank/DDBJ whole genome shotgun (WGS) entry which is preliminary data.</text>
</comment>
<keyword evidence="2" id="KW-0964">Secreted</keyword>
<evidence type="ECO:0000313" key="8">
    <source>
        <dbReference type="Proteomes" id="UP000308121"/>
    </source>
</evidence>
<feature type="transmembrane region" description="Helical" evidence="5">
    <location>
        <begin position="1699"/>
        <end position="1724"/>
    </location>
</feature>
<keyword evidence="3" id="KW-0732">Signal</keyword>
<dbReference type="Pfam" id="PF17210">
    <property type="entry name" value="SdrD_B"/>
    <property type="match status" value="1"/>
</dbReference>
<protein>
    <recommendedName>
        <fullName evidence="6">SD-repeat containing protein B domain-containing protein</fullName>
    </recommendedName>
</protein>
<dbReference type="PANTHER" id="PTHR23303:SF15">
    <property type="entry name" value="COLOSSIN-A"/>
    <property type="match status" value="1"/>
</dbReference>
<keyword evidence="5" id="KW-1133">Transmembrane helix</keyword>
<sequence>MSWGSGAHGASRGMLERWTAVATVVALLLVSVVLAVATPLTAQAADGDRGTLAVRKTASATTARPGDGVTWTVEVTCESIVAMCADVALEDAVPEPFVLDADGVTVQAEQTGQSVVAVSGATARVAFRETDPSHPGVVGLAAGQSVSVLLRTTLPAGTPLSWDGRSVTNTADVTASNADPVSAPATVGITVPVTPSVAVTKSVAPADQVAGDPGDVTVTLGAQNTSPVAATALTVADPAAGTPAAFGPGTPLVLRGLGAWTAPEGATALTIDLTTPGGTVTVGPFAPGATLDAGAVDLATVSAVGLRFAGDGTADGTLVAGGAAGSVALVLGQAGTAPRDATTRVPNTASAALTTPRGDATATASAAFQINPVTVEVAAGKTFDGAARAEVVAGQTSVVRLTARNASNSALSLLRVAEPSAPGAGPLGDPAAGLLGFDGFGTDGSGSVDAAAWPAGADGATVTFLGTGVGGPVAVQPPSGGTSTWPAPPAGAVVTGFVVEYRGELAPGAAATVPFRVATDAGWSPVRTFTNEVAVDGEAADGTPAAVRTASARLTVVPRQVVTTASKSLTQQAQGASLPGAPGQELVATLTGRVSADTTVPVGSLVIEDAAGGDAGSSLWDAAVLDRVGSVQVPSGARAEVLVRTGGGWVSLAGPTTDAASLLDLDVPAGADGVRVVYTPTGASLPTDGTFTPRVALVLALDEAVAPGVALRNTVAVEATGSGVGAGLTGPSGAGDAVTFGPGDAPLDIRRVDASKSWRDASALIGVDNAEPGADRPANRLTMRVQNISGVPVGSLRLVDPDPATDDGSTFDHVDLTRLAVTAPAGTDDVRVVLRGADGDVLHDLGSAAAVAALSPADLADVVSVEARADGTLPDGAALVVVADTVLRAQTRAGAPITGTADAPASTTLTNTLVGDLGPGTPDDVAQAATVLYPEALQPLDGALAKSVSPGTGTRYGAQDRTVRLSLSARRVSDVAVSRPATYVLEDTSEAFWDAFDLVGLEALAGVTAADGAGYTADVQYRVDGAWTAPVGSALPPGVSTTMPPLPDGAAALPDGTSGRDVTGVRVTFRAPAGSWFANRQVGGFEGPTAVFALSPRSTLRSTGAEVPAGTLTNEVTGTVQAEHQPGPVVLDPALATYEVTDGVLDATVTKTPGTTTTGPGSRLPFRLTATNTGTAPIVDPVLTDELPADAAGPQLVYDPDAYGAAAVSITPDDAAIAGAEPSVVVDGGAVRVTFPPGTRLMPGEQVAVTVPLAVRAGTPAGSVLTNRFVLSSADGLTREATARIDVVALPNYLRVKDVAEDLAPGAAPTGVVNTSASGQECVSADGFYRTPCLVRTQPGGTETWRLRVTNTGNLPTASATLVDVLPFAGDTGTSRSQSTSARGSVWATEYLGDLQLTGLPDGAQTTVSYLLDDATCTYTGDPRSADPFGTGCAADVWTPADQVDDLSRVRGLRVDLDLSAQNLRPGDTVTATFRTRSATAYDTAAADVDAPAWNTMVVTTASVTPAGLEHETLEPNRAGVAVHRTYALGDRVWLDDDRDGRQGAGERGVAGVTVRLYPAGSDQPVATTTTDADGRYLFDLLPAGTYRVEFVLDGDLAGRYGFTGPRRGDAAEDSDADDTGWTREVVLGADGPHVRPAVPGDGAQADYVDPTVDAGLVRVLGPSLPGDPGDPGDPPAGGDPVGGAPADPPVVATPGGGALAVTGSGLGLLAAAVVLLGLGGLALSARLGRRRG</sequence>
<evidence type="ECO:0000256" key="5">
    <source>
        <dbReference type="SAM" id="Phobius"/>
    </source>
</evidence>
<dbReference type="OrthoDB" id="3751233at2"/>
<dbReference type="GO" id="GO:0005975">
    <property type="term" value="P:carbohydrate metabolic process"/>
    <property type="evidence" value="ECO:0007669"/>
    <property type="project" value="UniProtKB-ARBA"/>
</dbReference>
<dbReference type="InterPro" id="IPR033764">
    <property type="entry name" value="Sdr_B"/>
</dbReference>
<dbReference type="Proteomes" id="UP000308121">
    <property type="component" value="Unassembled WGS sequence"/>
</dbReference>
<dbReference type="InterPro" id="IPR051417">
    <property type="entry name" value="SDr/BOS_complex"/>
</dbReference>
<evidence type="ECO:0000256" key="2">
    <source>
        <dbReference type="ARBA" id="ARBA00022525"/>
    </source>
</evidence>
<dbReference type="EMBL" id="SZYE01000173">
    <property type="protein sequence ID" value="TKR22525.1"/>
    <property type="molecule type" value="Genomic_DNA"/>
</dbReference>
<feature type="region of interest" description="Disordered" evidence="4">
    <location>
        <begin position="1661"/>
        <end position="1691"/>
    </location>
</feature>
<reference evidence="7 8" key="1">
    <citation type="submission" date="2019-05" db="EMBL/GenBank/DDBJ databases">
        <title>Genome sequence of Cellulomonas hominis strain CS1.</title>
        <authorList>
            <person name="Belmont J."/>
            <person name="Maclea K.S."/>
        </authorList>
    </citation>
    <scope>NUCLEOTIDE SEQUENCE [LARGE SCALE GENOMIC DNA]</scope>
    <source>
        <strain evidence="7 8">CS1</strain>
    </source>
</reference>
<keyword evidence="5" id="KW-0472">Membrane</keyword>
<evidence type="ECO:0000256" key="4">
    <source>
        <dbReference type="SAM" id="MobiDB-lite"/>
    </source>
</evidence>
<comment type="subcellular location">
    <subcellularLocation>
        <location evidence="1">Secreted</location>
    </subcellularLocation>
</comment>
<accession>A0A7Z8JX80</accession>
<dbReference type="Gene3D" id="2.60.40.740">
    <property type="match status" value="1"/>
</dbReference>